<protein>
    <submittedName>
        <fullName evidence="1">41048_t:CDS:1</fullName>
    </submittedName>
</protein>
<feature type="non-terminal residue" evidence="1">
    <location>
        <position position="129"/>
    </location>
</feature>
<dbReference type="EMBL" id="CAJVQB010091178">
    <property type="protein sequence ID" value="CAG8848234.1"/>
    <property type="molecule type" value="Genomic_DNA"/>
</dbReference>
<organism evidence="1 2">
    <name type="scientific">Gigaspora margarita</name>
    <dbReference type="NCBI Taxonomy" id="4874"/>
    <lineage>
        <taxon>Eukaryota</taxon>
        <taxon>Fungi</taxon>
        <taxon>Fungi incertae sedis</taxon>
        <taxon>Mucoromycota</taxon>
        <taxon>Glomeromycotina</taxon>
        <taxon>Glomeromycetes</taxon>
        <taxon>Diversisporales</taxon>
        <taxon>Gigasporaceae</taxon>
        <taxon>Gigaspora</taxon>
    </lineage>
</organism>
<accession>A0ABN7X4Z5</accession>
<reference evidence="1 2" key="1">
    <citation type="submission" date="2021-06" db="EMBL/GenBank/DDBJ databases">
        <authorList>
            <person name="Kallberg Y."/>
            <person name="Tangrot J."/>
            <person name="Rosling A."/>
        </authorList>
    </citation>
    <scope>NUCLEOTIDE SEQUENCE [LARGE SCALE GENOMIC DNA]</scope>
    <source>
        <strain evidence="1 2">120-4 pot B 10/14</strain>
    </source>
</reference>
<feature type="non-terminal residue" evidence="1">
    <location>
        <position position="1"/>
    </location>
</feature>
<comment type="caution">
    <text evidence="1">The sequence shown here is derived from an EMBL/GenBank/DDBJ whole genome shotgun (WGS) entry which is preliminary data.</text>
</comment>
<gene>
    <name evidence="1" type="ORF">GMARGA_LOCUS39083</name>
</gene>
<keyword evidence="2" id="KW-1185">Reference proteome</keyword>
<evidence type="ECO:0000313" key="2">
    <source>
        <dbReference type="Proteomes" id="UP000789901"/>
    </source>
</evidence>
<evidence type="ECO:0000313" key="1">
    <source>
        <dbReference type="EMBL" id="CAG8848234.1"/>
    </source>
</evidence>
<dbReference type="Proteomes" id="UP000789901">
    <property type="component" value="Unassembled WGS sequence"/>
</dbReference>
<name>A0ABN7X4Z5_GIGMA</name>
<proteinExistence type="predicted"/>
<sequence length="129" mass="14315">KAKQKLPKNGITVLAGVNLDSHISQNAILQIYNPIGDSHCGFQLLPAAIFKEKDNNILGYDVNGFMVVLSHVIPGNTSKHWFYAPECAQLASDTYNVLIAVFAEDSEASLFFLPFGQKPDCYRKHIILH</sequence>